<accession>A0ABS3ZB53</accession>
<dbReference type="Gene3D" id="3.40.50.2300">
    <property type="match status" value="2"/>
</dbReference>
<evidence type="ECO:0000313" key="5">
    <source>
        <dbReference type="EMBL" id="MBP0048926.1"/>
    </source>
</evidence>
<name>A0ABS3ZB53_9GAMM</name>
<evidence type="ECO:0000256" key="3">
    <source>
        <dbReference type="SAM" id="SignalP"/>
    </source>
</evidence>
<evidence type="ECO:0000313" key="6">
    <source>
        <dbReference type="Proteomes" id="UP000810171"/>
    </source>
</evidence>
<keyword evidence="6" id="KW-1185">Reference proteome</keyword>
<dbReference type="PANTHER" id="PTHR30483">
    <property type="entry name" value="LEUCINE-SPECIFIC-BINDING PROTEIN"/>
    <property type="match status" value="1"/>
</dbReference>
<evidence type="ECO:0000259" key="4">
    <source>
        <dbReference type="Pfam" id="PF13458"/>
    </source>
</evidence>
<feature type="domain" description="Leucine-binding protein" evidence="4">
    <location>
        <begin position="31"/>
        <end position="370"/>
    </location>
</feature>
<evidence type="ECO:0000256" key="1">
    <source>
        <dbReference type="ARBA" id="ARBA00010062"/>
    </source>
</evidence>
<keyword evidence="2 3" id="KW-0732">Signal</keyword>
<dbReference type="CDD" id="cd20014">
    <property type="entry name" value="PBP1_RPA0668_benzoate-like"/>
    <property type="match status" value="1"/>
</dbReference>
<protein>
    <submittedName>
        <fullName evidence="5">ABC transporter substrate-binding protein</fullName>
    </submittedName>
</protein>
<dbReference type="Pfam" id="PF13458">
    <property type="entry name" value="Peripla_BP_6"/>
    <property type="match status" value="1"/>
</dbReference>
<reference evidence="5 6" key="1">
    <citation type="submission" date="2020-09" db="EMBL/GenBank/DDBJ databases">
        <authorList>
            <person name="Tanuku N.R.S."/>
        </authorList>
    </citation>
    <scope>NUCLEOTIDE SEQUENCE [LARGE SCALE GENOMIC DNA]</scope>
    <source>
        <strain evidence="5 6">AK62</strain>
    </source>
</reference>
<dbReference type="InterPro" id="IPR051010">
    <property type="entry name" value="BCAA_transport"/>
</dbReference>
<dbReference type="SUPFAM" id="SSF53822">
    <property type="entry name" value="Periplasmic binding protein-like I"/>
    <property type="match status" value="1"/>
</dbReference>
<comment type="similarity">
    <text evidence="1">Belongs to the leucine-binding protein family.</text>
</comment>
<comment type="caution">
    <text evidence="5">The sequence shown here is derived from an EMBL/GenBank/DDBJ whole genome shotgun (WGS) entry which is preliminary data.</text>
</comment>
<dbReference type="InterPro" id="IPR028081">
    <property type="entry name" value="Leu-bd"/>
</dbReference>
<gene>
    <name evidence="5" type="ORF">H9C73_09265</name>
</gene>
<dbReference type="RefSeq" id="WP_209287542.1">
    <property type="nucleotide sequence ID" value="NZ_JACVEW010000012.1"/>
</dbReference>
<dbReference type="EMBL" id="JACVEW010000012">
    <property type="protein sequence ID" value="MBP0048926.1"/>
    <property type="molecule type" value="Genomic_DNA"/>
</dbReference>
<dbReference type="Proteomes" id="UP000810171">
    <property type="component" value="Unassembled WGS sequence"/>
</dbReference>
<feature type="chain" id="PRO_5046778117" evidence="3">
    <location>
        <begin position="27"/>
        <end position="391"/>
    </location>
</feature>
<evidence type="ECO:0000256" key="2">
    <source>
        <dbReference type="ARBA" id="ARBA00022729"/>
    </source>
</evidence>
<proteinExistence type="inferred from homology"/>
<organism evidence="5 6">
    <name type="scientific">Marinobacterium alkalitolerans</name>
    <dbReference type="NCBI Taxonomy" id="1542925"/>
    <lineage>
        <taxon>Bacteria</taxon>
        <taxon>Pseudomonadati</taxon>
        <taxon>Pseudomonadota</taxon>
        <taxon>Gammaproteobacteria</taxon>
        <taxon>Oceanospirillales</taxon>
        <taxon>Oceanospirillaceae</taxon>
        <taxon>Marinobacterium</taxon>
    </lineage>
</organism>
<feature type="signal peptide" evidence="3">
    <location>
        <begin position="1"/>
        <end position="26"/>
    </location>
</feature>
<dbReference type="PANTHER" id="PTHR30483:SF6">
    <property type="entry name" value="PERIPLASMIC BINDING PROTEIN OF ABC TRANSPORTER FOR NATURAL AMINO ACIDS"/>
    <property type="match status" value="1"/>
</dbReference>
<dbReference type="InterPro" id="IPR028082">
    <property type="entry name" value="Peripla_BP_I"/>
</dbReference>
<sequence length="391" mass="41816">MIKPNTLRTAVLAGLTSLALGQTAVANTQAPIKVGIMLPFSGVYGALGDATRNGMKMALQEKASELHGRKIEYIEIDTEARPERAPEISSSLLNNSKADFIVGPVHSGVAMGMMKVLRGKDTVMIVPNAGAGPVTGPLCAPNVFRTSFSSWQPSYPMGKVALDKGYKKVVTMSWNYGMGKESLDAFEESFTAGGGEILKKILVPFPKTEFQAYLSEIASIEPDAVFVFFAGGGAVKFIKDYDALGLSGKIPLLGSGFLTEGTLEAQGKAAEGVMTTLHYADSLDNEINNRFRASYKEQFGKASDIYAVQGYDTGLMIASAINRLGGDIEDQQALIKALEETRVNSPRGEFTFSAAHNPVQNIYLRTVENGENKVIEVAAPALADPARGCKL</sequence>